<organism evidence="3 4">
    <name type="scientific">Thanatephorus cucumeris (strain AG1-IB / isolate 7/3/14)</name>
    <name type="common">Lettuce bottom rot fungus</name>
    <name type="synonym">Rhizoctonia solani</name>
    <dbReference type="NCBI Taxonomy" id="1108050"/>
    <lineage>
        <taxon>Eukaryota</taxon>
        <taxon>Fungi</taxon>
        <taxon>Dikarya</taxon>
        <taxon>Basidiomycota</taxon>
        <taxon>Agaricomycotina</taxon>
        <taxon>Agaricomycetes</taxon>
        <taxon>Cantharellales</taxon>
        <taxon>Ceratobasidiaceae</taxon>
        <taxon>Rhizoctonia</taxon>
        <taxon>Rhizoctonia solani AG-1</taxon>
    </lineage>
</organism>
<evidence type="ECO:0000256" key="1">
    <source>
        <dbReference type="SAM" id="MobiDB-lite"/>
    </source>
</evidence>
<feature type="transmembrane region" description="Helical" evidence="2">
    <location>
        <begin position="438"/>
        <end position="462"/>
    </location>
</feature>
<name>A0A0B7F742_THACB</name>
<evidence type="ECO:0000313" key="3">
    <source>
        <dbReference type="EMBL" id="CEL53370.1"/>
    </source>
</evidence>
<keyword evidence="2" id="KW-1133">Transmembrane helix</keyword>
<sequence length="633" mass="70879">MQLFKISYSRLQHYAIPYITEFFYAGSAIIVAILITVNIALVGNDVVTEFKDSPEFSESKWWAPKWLPHSMTIPTSPGPCQPLTLPQQSTSIRTNSTLSIFSYTLMNGLGAFPNANGVEEPRWYHAPHYHAEPLKNCIVENMTALLNFQDREHKVTAHIICDIDSTDPETPPSLKFSTTFSRTANTDLGTDDVVNYISSYNIPRFASISKAQAVLLPRNVTALTVLGLLDAIGSDLIKAMWAQKWAWALTGRANQWPDQAVVKWAAKTNCTSESRCRAIGEGAEGIDTWYSNTRGLEDFNPEYIIPMNTTIYNYFMVFRDALYLNLGHFDQNANLFLNSDVFKSSILSDPFLETIAGDVINVLRPPPNTRPYSSEEFWRTCTWGWGCLNGTWTNALLGVNTDASSIISELPLSLQSGYPTIINQKFLCPVFKRKQTGALLVSVFVATSLMYAALYCVFRLLAPLFDQKYRKRHGLRRWLYAETEDSESAHRQYSRYLSPGRSSPYATSFDGHYMPYNSVTTIAATHQHNPVPDYIFVRTPRKEHELPPGACSPGSPGVFTPRLDAGTLSSIAPTSQLSLNRSVSRDTASTSQAAKALSEYDRRTLAPPRAVVQTRRGSLSSQPPRKPRHAEYK</sequence>
<feature type="transmembrane region" description="Helical" evidence="2">
    <location>
        <begin position="21"/>
        <end position="43"/>
    </location>
</feature>
<dbReference type="Proteomes" id="UP000059188">
    <property type="component" value="Unassembled WGS sequence"/>
</dbReference>
<keyword evidence="2" id="KW-0812">Transmembrane</keyword>
<evidence type="ECO:0008006" key="5">
    <source>
        <dbReference type="Google" id="ProtNLM"/>
    </source>
</evidence>
<accession>A0A0B7F742</accession>
<feature type="region of interest" description="Disordered" evidence="1">
    <location>
        <begin position="582"/>
        <end position="633"/>
    </location>
</feature>
<protein>
    <recommendedName>
        <fullName evidence="5">Transmembrane protein</fullName>
    </recommendedName>
</protein>
<gene>
    <name evidence="3" type="ORF">RSOLAG1IB_06337</name>
</gene>
<evidence type="ECO:0000313" key="4">
    <source>
        <dbReference type="Proteomes" id="UP000059188"/>
    </source>
</evidence>
<feature type="compositionally biased region" description="Polar residues" evidence="1">
    <location>
        <begin position="582"/>
        <end position="593"/>
    </location>
</feature>
<dbReference type="OrthoDB" id="3001227at2759"/>
<keyword evidence="2" id="KW-0472">Membrane</keyword>
<feature type="region of interest" description="Disordered" evidence="1">
    <location>
        <begin position="545"/>
        <end position="565"/>
    </location>
</feature>
<keyword evidence="4" id="KW-1185">Reference proteome</keyword>
<proteinExistence type="predicted"/>
<dbReference type="AlphaFoldDB" id="A0A0B7F742"/>
<dbReference type="EMBL" id="LN679111">
    <property type="protein sequence ID" value="CEL53370.1"/>
    <property type="molecule type" value="Genomic_DNA"/>
</dbReference>
<reference evidence="3 4" key="1">
    <citation type="submission" date="2014-11" db="EMBL/GenBank/DDBJ databases">
        <authorList>
            <person name="Wibberg Daniel"/>
        </authorList>
    </citation>
    <scope>NUCLEOTIDE SEQUENCE [LARGE SCALE GENOMIC DNA]</scope>
    <source>
        <strain evidence="3">Rhizoctonia solani AG1-IB 7/3/14</strain>
    </source>
</reference>
<evidence type="ECO:0000256" key="2">
    <source>
        <dbReference type="SAM" id="Phobius"/>
    </source>
</evidence>